<keyword evidence="5 6" id="KW-0472">Membrane</keyword>
<keyword evidence="8" id="KW-1185">Reference proteome</keyword>
<keyword evidence="4 6" id="KW-1133">Transmembrane helix</keyword>
<evidence type="ECO:0000256" key="5">
    <source>
        <dbReference type="ARBA" id="ARBA00023136"/>
    </source>
</evidence>
<accession>A0A323TKS2</accession>
<feature type="transmembrane region" description="Helical" evidence="6">
    <location>
        <begin position="330"/>
        <end position="349"/>
    </location>
</feature>
<dbReference type="Proteomes" id="UP000248214">
    <property type="component" value="Unassembled WGS sequence"/>
</dbReference>
<dbReference type="InterPro" id="IPR001248">
    <property type="entry name" value="Pur-cyt_permease"/>
</dbReference>
<dbReference type="PANTHER" id="PTHR30569:SF0">
    <property type="entry name" value="CYTOSINE PERMEASE"/>
    <property type="match status" value="1"/>
</dbReference>
<name>A0A323TKS2_9BACI</name>
<dbReference type="AlphaFoldDB" id="A0A323TKS2"/>
<sequence length="446" mass="48953">MEESLQKKRSTTKLETLGLEPVPSALKTTTAWDYIRIQVAISINAGNMLVPALAVIEGGLSFFQAVLSTVVGAWIAFLFVSLLSFPGAKYGLPSQYVIRTMVGDKGSMWVSSPVRTMTSLYWFSVQTIGGTLILQEMFRRALNIHIPFVILSMILALCMVYLAIVGFQAMKKITAVFTPFLLIAGGCMFYVFFTSNPEGSSFVQIISMNQDGWNGKTMFFYASLAFVQYVSGVSSSADLSRYSKTTTHAFWGIYLGNSIGFLCTALLGAYTAAAANHWNPFLITSQWTNSPILFMVIMIAAIFSMLTINMNNAYTGGYSLLNSLPRLGRIRSAVIFGLAGIGLSAYPGVVNEAEVFISLLGAFIIPLSAVIVADFSIIKKLMITRESLDLLATGGKRINHVAFITVLIGMVLYFALPTESSPGFIVFIISFILYLFVHQFVEKRKR</sequence>
<dbReference type="Gene3D" id="1.10.4160.10">
    <property type="entry name" value="Hydantoin permease"/>
    <property type="match status" value="1"/>
</dbReference>
<dbReference type="OrthoDB" id="2446947at2"/>
<feature type="transmembrane region" description="Helical" evidence="6">
    <location>
        <begin position="292"/>
        <end position="309"/>
    </location>
</feature>
<protein>
    <submittedName>
        <fullName evidence="7">Cytosine permease</fullName>
    </submittedName>
</protein>
<evidence type="ECO:0000313" key="7">
    <source>
        <dbReference type="EMBL" id="PYZ94574.1"/>
    </source>
</evidence>
<evidence type="ECO:0000313" key="8">
    <source>
        <dbReference type="Proteomes" id="UP000248214"/>
    </source>
</evidence>
<feature type="transmembrane region" description="Helical" evidence="6">
    <location>
        <begin position="144"/>
        <end position="167"/>
    </location>
</feature>
<feature type="transmembrane region" description="Helical" evidence="6">
    <location>
        <begin position="218"/>
        <end position="237"/>
    </location>
</feature>
<evidence type="ECO:0000256" key="3">
    <source>
        <dbReference type="ARBA" id="ARBA00022692"/>
    </source>
</evidence>
<comment type="caution">
    <text evidence="7">The sequence shown here is derived from an EMBL/GenBank/DDBJ whole genome shotgun (WGS) entry which is preliminary data.</text>
</comment>
<dbReference type="RefSeq" id="WP_110608207.1">
    <property type="nucleotide sequence ID" value="NZ_PDOD01000001.1"/>
</dbReference>
<feature type="transmembrane region" description="Helical" evidence="6">
    <location>
        <begin position="422"/>
        <end position="441"/>
    </location>
</feature>
<comment type="subcellular location">
    <subcellularLocation>
        <location evidence="1">Membrane</location>
        <topology evidence="1">Multi-pass membrane protein</topology>
    </subcellularLocation>
</comment>
<feature type="transmembrane region" description="Helical" evidence="6">
    <location>
        <begin position="106"/>
        <end position="124"/>
    </location>
</feature>
<feature type="transmembrane region" description="Helical" evidence="6">
    <location>
        <begin position="355"/>
        <end position="377"/>
    </location>
</feature>
<dbReference type="GO" id="GO:0015209">
    <property type="term" value="F:cytosine transmembrane transporter activity"/>
    <property type="evidence" value="ECO:0007669"/>
    <property type="project" value="InterPro"/>
</dbReference>
<feature type="transmembrane region" description="Helical" evidence="6">
    <location>
        <begin position="62"/>
        <end position="85"/>
    </location>
</feature>
<organism evidence="7 8">
    <name type="scientific">Salipaludibacillus keqinensis</name>
    <dbReference type="NCBI Taxonomy" id="2045207"/>
    <lineage>
        <taxon>Bacteria</taxon>
        <taxon>Bacillati</taxon>
        <taxon>Bacillota</taxon>
        <taxon>Bacilli</taxon>
        <taxon>Bacillales</taxon>
        <taxon>Bacillaceae</taxon>
    </lineage>
</organism>
<evidence type="ECO:0000256" key="6">
    <source>
        <dbReference type="SAM" id="Phobius"/>
    </source>
</evidence>
<feature type="transmembrane region" description="Helical" evidence="6">
    <location>
        <begin position="249"/>
        <end position="272"/>
    </location>
</feature>
<feature type="transmembrane region" description="Helical" evidence="6">
    <location>
        <begin position="398"/>
        <end position="416"/>
    </location>
</feature>
<keyword evidence="3 6" id="KW-0812">Transmembrane</keyword>
<dbReference type="InterPro" id="IPR030191">
    <property type="entry name" value="CodB"/>
</dbReference>
<evidence type="ECO:0000256" key="4">
    <source>
        <dbReference type="ARBA" id="ARBA00022989"/>
    </source>
</evidence>
<evidence type="ECO:0000256" key="2">
    <source>
        <dbReference type="ARBA" id="ARBA00008974"/>
    </source>
</evidence>
<dbReference type="EMBL" id="PDOD01000001">
    <property type="protein sequence ID" value="PYZ94574.1"/>
    <property type="molecule type" value="Genomic_DNA"/>
</dbReference>
<dbReference type="GO" id="GO:0005886">
    <property type="term" value="C:plasma membrane"/>
    <property type="evidence" value="ECO:0007669"/>
    <property type="project" value="TreeGrafter"/>
</dbReference>
<dbReference type="Pfam" id="PF02133">
    <property type="entry name" value="Transp_cyt_pur"/>
    <property type="match status" value="1"/>
</dbReference>
<evidence type="ECO:0000256" key="1">
    <source>
        <dbReference type="ARBA" id="ARBA00004141"/>
    </source>
</evidence>
<proteinExistence type="inferred from homology"/>
<gene>
    <name evidence="7" type="ORF">CR194_03300</name>
</gene>
<reference evidence="7 8" key="1">
    <citation type="submission" date="2017-10" db="EMBL/GenBank/DDBJ databases">
        <title>Bacillus sp. nov., a halophilic bacterium isolated from a Keqin Lake.</title>
        <authorList>
            <person name="Wang H."/>
        </authorList>
    </citation>
    <scope>NUCLEOTIDE SEQUENCE [LARGE SCALE GENOMIC DNA]</scope>
    <source>
        <strain evidence="7 8">KQ-12</strain>
    </source>
</reference>
<comment type="similarity">
    <text evidence="2">Belongs to the purine-cytosine permease (2.A.39) family.</text>
</comment>
<feature type="transmembrane region" description="Helical" evidence="6">
    <location>
        <begin position="34"/>
        <end position="56"/>
    </location>
</feature>
<dbReference type="PANTHER" id="PTHR30569">
    <property type="entry name" value="CYTOSINE TRANSPORTER CODB"/>
    <property type="match status" value="1"/>
</dbReference>
<feature type="transmembrane region" description="Helical" evidence="6">
    <location>
        <begin position="174"/>
        <end position="193"/>
    </location>
</feature>